<evidence type="ECO:0000313" key="2">
    <source>
        <dbReference type="Proteomes" id="UP000003303"/>
    </source>
</evidence>
<sequence length="100" mass="11868">MGQGRIAEEQQVIRQMIQLYCRKKEENETLCDSCRELLEYATRRLDRCRYGVAKPTCRKCPIHCYRPDMKARIQAVMRWAGPRMLSHHPLAALKHLLREL</sequence>
<gene>
    <name evidence="1" type="ORF">PORUE0001_0395</name>
</gene>
<reference evidence="1 2" key="1">
    <citation type="submission" date="2009-04" db="EMBL/GenBank/DDBJ databases">
        <authorList>
            <person name="Sebastian Y."/>
            <person name="Madupu R."/>
            <person name="Durkin A.S."/>
            <person name="Torralba M."/>
            <person name="Methe B."/>
            <person name="Sutton G.G."/>
            <person name="Strausberg R.L."/>
            <person name="Nelson K.E."/>
        </authorList>
    </citation>
    <scope>NUCLEOTIDE SEQUENCE [LARGE SCALE GENOMIC DNA]</scope>
    <source>
        <strain evidence="1 2">60-3</strain>
    </source>
</reference>
<keyword evidence="2" id="KW-1185">Reference proteome</keyword>
<name>C2MD74_9PORP</name>
<dbReference type="OrthoDB" id="164329at2"/>
<dbReference type="InterPro" id="IPR020483">
    <property type="entry name" value="Uncharacterised_YgbA"/>
</dbReference>
<dbReference type="eggNOG" id="ENOG5032ZJK">
    <property type="taxonomic scope" value="Bacteria"/>
</dbReference>
<evidence type="ECO:0008006" key="3">
    <source>
        <dbReference type="Google" id="ProtNLM"/>
    </source>
</evidence>
<dbReference type="EMBL" id="ACLR01000182">
    <property type="protein sequence ID" value="EEK16391.1"/>
    <property type="molecule type" value="Genomic_DNA"/>
</dbReference>
<accession>C2MD74</accession>
<organism evidence="1 2">
    <name type="scientific">Porphyromonas uenonis 60-3</name>
    <dbReference type="NCBI Taxonomy" id="596327"/>
    <lineage>
        <taxon>Bacteria</taxon>
        <taxon>Pseudomonadati</taxon>
        <taxon>Bacteroidota</taxon>
        <taxon>Bacteroidia</taxon>
        <taxon>Bacteroidales</taxon>
        <taxon>Porphyromonadaceae</taxon>
        <taxon>Porphyromonas</taxon>
    </lineage>
</organism>
<comment type="caution">
    <text evidence="1">The sequence shown here is derived from an EMBL/GenBank/DDBJ whole genome shotgun (WGS) entry which is preliminary data.</text>
</comment>
<dbReference type="STRING" id="596327.PORUE0001_0395"/>
<proteinExistence type="predicted"/>
<protein>
    <recommendedName>
        <fullName evidence="3">Nitrous oxide-stimulated promoter</fullName>
    </recommendedName>
</protein>
<dbReference type="NCBIfam" id="NF007714">
    <property type="entry name" value="PRK10410.1-2"/>
    <property type="match status" value="1"/>
</dbReference>
<evidence type="ECO:0000313" key="1">
    <source>
        <dbReference type="EMBL" id="EEK16391.1"/>
    </source>
</evidence>
<dbReference type="Pfam" id="PF11756">
    <property type="entry name" value="YgbA_NO"/>
    <property type="match status" value="1"/>
</dbReference>
<dbReference type="AlphaFoldDB" id="C2MD74"/>
<dbReference type="RefSeq" id="WP_007365832.1">
    <property type="nucleotide sequence ID" value="NZ_ACLR01000182.1"/>
</dbReference>
<dbReference type="Proteomes" id="UP000003303">
    <property type="component" value="Unassembled WGS sequence"/>
</dbReference>